<evidence type="ECO:0000313" key="3">
    <source>
        <dbReference type="EMBL" id="MCO1656011.1"/>
    </source>
</evidence>
<dbReference type="EMBL" id="JAGSOV010000028">
    <property type="protein sequence ID" value="MCO1656011.1"/>
    <property type="molecule type" value="Genomic_DNA"/>
</dbReference>
<dbReference type="Pfam" id="PF01408">
    <property type="entry name" value="GFO_IDH_MocA"/>
    <property type="match status" value="1"/>
</dbReference>
<dbReference type="Proteomes" id="UP001165283">
    <property type="component" value="Unassembled WGS sequence"/>
</dbReference>
<reference evidence="3" key="1">
    <citation type="submission" date="2021-04" db="EMBL/GenBank/DDBJ databases">
        <title>Pseudonocardia sp. nov., isolated from sandy soil of mangrove forest.</title>
        <authorList>
            <person name="Zan Z."/>
            <person name="Huang R."/>
            <person name="Liu W."/>
        </authorList>
    </citation>
    <scope>NUCLEOTIDE SEQUENCE</scope>
    <source>
        <strain evidence="3">S2-4</strain>
    </source>
</reference>
<evidence type="ECO:0000259" key="2">
    <source>
        <dbReference type="Pfam" id="PF22725"/>
    </source>
</evidence>
<dbReference type="InterPro" id="IPR051450">
    <property type="entry name" value="Gfo/Idh/MocA_Oxidoreductases"/>
</dbReference>
<dbReference type="InterPro" id="IPR036291">
    <property type="entry name" value="NAD(P)-bd_dom_sf"/>
</dbReference>
<dbReference type="InterPro" id="IPR055170">
    <property type="entry name" value="GFO_IDH_MocA-like_dom"/>
</dbReference>
<name>A0ABT0ZZ41_9PSEU</name>
<dbReference type="Gene3D" id="3.40.50.720">
    <property type="entry name" value="NAD(P)-binding Rossmann-like Domain"/>
    <property type="match status" value="1"/>
</dbReference>
<comment type="caution">
    <text evidence="3">The sequence shown here is derived from an EMBL/GenBank/DDBJ whole genome shotgun (WGS) entry which is preliminary data.</text>
</comment>
<protein>
    <submittedName>
        <fullName evidence="3">Gfo/Idh/MocA family oxidoreductase</fullName>
    </submittedName>
</protein>
<dbReference type="PANTHER" id="PTHR43377">
    <property type="entry name" value="BILIVERDIN REDUCTASE A"/>
    <property type="match status" value="1"/>
</dbReference>
<dbReference type="Gene3D" id="3.30.360.10">
    <property type="entry name" value="Dihydrodipicolinate Reductase, domain 2"/>
    <property type="match status" value="1"/>
</dbReference>
<evidence type="ECO:0000313" key="4">
    <source>
        <dbReference type="Proteomes" id="UP001165283"/>
    </source>
</evidence>
<gene>
    <name evidence="3" type="ORF">KDL28_13205</name>
</gene>
<keyword evidence="4" id="KW-1185">Reference proteome</keyword>
<feature type="domain" description="GFO/IDH/MocA-like oxidoreductase" evidence="2">
    <location>
        <begin position="138"/>
        <end position="243"/>
    </location>
</feature>
<sequence length="366" mass="39525">MSPERPRVGLAVVGAGYWGPNLARNAQKTPAMRLEYLCDLDVDRARSVMGDYSTVRVVGSFEDVLADPAVDAVAIATPAATHYKVAMAALEAGKHVLVEKPLAPSFAEGRELVEAADRYGRVLMLDHTYCYTQAVGYLRNLIRDGELGDLQYLDSVRINLGLVQRDVDVLWDLAPHDLSIFQSILPDGVHPVSVAAHGSDPVRAGRACIVYLTVRLSNGVIAHVHVNWLSPTKIRKMVIGGSARTVVWDDLEPLQRLSIYDRGVECRDPEELGVDGRAATMVSYRTGDMVAPAIQDKEALGAVMAEFADSILQRRQPLTDGRSGLQVLAMLEAASASLAGGGEFVPVREVPAPTSDAVLPRIEVPA</sequence>
<proteinExistence type="predicted"/>
<feature type="domain" description="Gfo/Idh/MocA-like oxidoreductase N-terminal" evidence="1">
    <location>
        <begin position="10"/>
        <end position="127"/>
    </location>
</feature>
<organism evidence="3 4">
    <name type="scientific">Pseudonocardia humida</name>
    <dbReference type="NCBI Taxonomy" id="2800819"/>
    <lineage>
        <taxon>Bacteria</taxon>
        <taxon>Bacillati</taxon>
        <taxon>Actinomycetota</taxon>
        <taxon>Actinomycetes</taxon>
        <taxon>Pseudonocardiales</taxon>
        <taxon>Pseudonocardiaceae</taxon>
        <taxon>Pseudonocardia</taxon>
    </lineage>
</organism>
<dbReference type="InterPro" id="IPR000683">
    <property type="entry name" value="Gfo/Idh/MocA-like_OxRdtase_N"/>
</dbReference>
<dbReference type="PANTHER" id="PTHR43377:SF6">
    <property type="entry name" value="GFO_IDH_MOCA-LIKE OXIDOREDUCTASE N-TERMINAL DOMAIN-CONTAINING PROTEIN"/>
    <property type="match status" value="1"/>
</dbReference>
<evidence type="ECO:0000259" key="1">
    <source>
        <dbReference type="Pfam" id="PF01408"/>
    </source>
</evidence>
<accession>A0ABT0ZZ41</accession>
<dbReference type="SUPFAM" id="SSF51735">
    <property type="entry name" value="NAD(P)-binding Rossmann-fold domains"/>
    <property type="match status" value="1"/>
</dbReference>
<dbReference type="Pfam" id="PF22725">
    <property type="entry name" value="GFO_IDH_MocA_C3"/>
    <property type="match status" value="1"/>
</dbReference>
<dbReference type="SUPFAM" id="SSF55347">
    <property type="entry name" value="Glyceraldehyde-3-phosphate dehydrogenase-like, C-terminal domain"/>
    <property type="match status" value="1"/>
</dbReference>